<feature type="transmembrane region" description="Helical" evidence="1">
    <location>
        <begin position="135"/>
        <end position="155"/>
    </location>
</feature>
<reference evidence="2" key="1">
    <citation type="submission" date="2021-02" db="EMBL/GenBank/DDBJ databases">
        <authorList>
            <person name="Nowell W R."/>
        </authorList>
    </citation>
    <scope>NUCLEOTIDE SEQUENCE</scope>
</reference>
<proteinExistence type="predicted"/>
<accession>A0A813SS19</accession>
<evidence type="ECO:0000313" key="4">
    <source>
        <dbReference type="Proteomes" id="UP000663864"/>
    </source>
</evidence>
<feature type="transmembrane region" description="Helical" evidence="1">
    <location>
        <begin position="211"/>
        <end position="233"/>
    </location>
</feature>
<keyword evidence="1" id="KW-1133">Transmembrane helix</keyword>
<name>A0A813SS19_9BILA</name>
<dbReference type="Proteomes" id="UP000663836">
    <property type="component" value="Unassembled WGS sequence"/>
</dbReference>
<gene>
    <name evidence="3" type="ORF">JBS370_LOCUS3879</name>
    <name evidence="2" type="ORF">ZHD862_LOCUS2312</name>
</gene>
<feature type="transmembrane region" description="Helical" evidence="1">
    <location>
        <begin position="77"/>
        <end position="95"/>
    </location>
</feature>
<keyword evidence="1" id="KW-0472">Membrane</keyword>
<evidence type="ECO:0000256" key="1">
    <source>
        <dbReference type="SAM" id="Phobius"/>
    </source>
</evidence>
<feature type="transmembrane region" description="Helical" evidence="1">
    <location>
        <begin position="245"/>
        <end position="263"/>
    </location>
</feature>
<organism evidence="2 4">
    <name type="scientific">Rotaria sordida</name>
    <dbReference type="NCBI Taxonomy" id="392033"/>
    <lineage>
        <taxon>Eukaryota</taxon>
        <taxon>Metazoa</taxon>
        <taxon>Spiralia</taxon>
        <taxon>Gnathifera</taxon>
        <taxon>Rotifera</taxon>
        <taxon>Eurotatoria</taxon>
        <taxon>Bdelloidea</taxon>
        <taxon>Philodinida</taxon>
        <taxon>Philodinidae</taxon>
        <taxon>Rotaria</taxon>
    </lineage>
</organism>
<dbReference type="Proteomes" id="UP000663864">
    <property type="component" value="Unassembled WGS sequence"/>
</dbReference>
<feature type="transmembrane region" description="Helical" evidence="1">
    <location>
        <begin position="275"/>
        <end position="297"/>
    </location>
</feature>
<dbReference type="AlphaFoldDB" id="A0A813SS19"/>
<feature type="transmembrane region" description="Helical" evidence="1">
    <location>
        <begin position="16"/>
        <end position="35"/>
    </location>
</feature>
<feature type="transmembrane region" description="Helical" evidence="1">
    <location>
        <begin position="107"/>
        <end position="129"/>
    </location>
</feature>
<keyword evidence="1" id="KW-0812">Transmembrane</keyword>
<comment type="caution">
    <text evidence="2">The sequence shown here is derived from an EMBL/GenBank/DDBJ whole genome shotgun (WGS) entry which is preliminary data.</text>
</comment>
<evidence type="ECO:0000313" key="3">
    <source>
        <dbReference type="EMBL" id="CAF3602804.1"/>
    </source>
</evidence>
<sequence>MLVNNQVPSGEYRHNYIRLTSLIGTVLLFLGYIVVDQLFEQGANRVFPNTTYRLEQLYDNEITPSYWVYRSLDVFNYFWQLAWLLYSLSFIYRRSTNGYLYLSPKTLTLTFSIIYITGFLIQTIWLLFFYKNYAIWSWIIYLVSFLLLSFALFIINNNLAVNKKIYETEGFNGDIWCLRFFAQNGLAFFACWTAVRFILTFDIFLQVKSNLSIVNAGTISLILAAIIAGAYFFGPNINAVLVERCAYQFSPWLVFIIFFWGVVENNWIRKSLTRNNIIAAIELSASIISAIVALALFTIRYRASKIDPII</sequence>
<dbReference type="PANTHER" id="PTHR33802:SF1">
    <property type="entry name" value="XK-RELATED PROTEIN"/>
    <property type="match status" value="1"/>
</dbReference>
<dbReference type="PANTHER" id="PTHR33802">
    <property type="entry name" value="SI:CH211-161H7.5-RELATED"/>
    <property type="match status" value="1"/>
</dbReference>
<dbReference type="EMBL" id="CAJNOT010000044">
    <property type="protein sequence ID" value="CAF0799014.1"/>
    <property type="molecule type" value="Genomic_DNA"/>
</dbReference>
<feature type="transmembrane region" description="Helical" evidence="1">
    <location>
        <begin position="176"/>
        <end position="199"/>
    </location>
</feature>
<protein>
    <submittedName>
        <fullName evidence="2">Uncharacterized protein</fullName>
    </submittedName>
</protein>
<dbReference type="EMBL" id="CAJOBD010000172">
    <property type="protein sequence ID" value="CAF3602804.1"/>
    <property type="molecule type" value="Genomic_DNA"/>
</dbReference>
<evidence type="ECO:0000313" key="2">
    <source>
        <dbReference type="EMBL" id="CAF0799014.1"/>
    </source>
</evidence>